<feature type="transmembrane region" description="Helical" evidence="2">
    <location>
        <begin position="289"/>
        <end position="314"/>
    </location>
</feature>
<dbReference type="EMBL" id="CAXLJM020000082">
    <property type="protein sequence ID" value="CAL8130553.1"/>
    <property type="molecule type" value="Genomic_DNA"/>
</dbReference>
<comment type="caution">
    <text evidence="3">The sequence shown here is derived from an EMBL/GenBank/DDBJ whole genome shotgun (WGS) entry which is preliminary data.</text>
</comment>
<evidence type="ECO:0000313" key="3">
    <source>
        <dbReference type="EMBL" id="CAL8130553.1"/>
    </source>
</evidence>
<sequence>MEEETSTNSASNTQILRSLEDEISYLNEELLNANNSVQTFWAPALEQERALRLGTTIHLLEQLQSRDKEITRLQSELNLKEIAKKESGGEEALAGLVKTTTEQPKSACFSSSTADSAQAQTSRDCDCGRISRLLDPQLSSTQRQSRFHSRQKRVALALALLELLFSLYIDWEMQMEASNIDSNDTSTGSTTYLSLEGEEGPNRVTVVEAENNIPIQSQDILEEDPTAIITSSSPTPTRAELLKQLKLKDEKIERLEEELLIIRQEVDPQGLFQLPQIILKDLKRRGRKVAAVTAAAAAVLSPLIPAQIAGFLLFTVGI</sequence>
<feature type="coiled-coil region" evidence="1">
    <location>
        <begin position="238"/>
        <end position="265"/>
    </location>
</feature>
<keyword evidence="2" id="KW-0472">Membrane</keyword>
<accession>A0ABP1RM24</accession>
<dbReference type="Proteomes" id="UP001642540">
    <property type="component" value="Unassembled WGS sequence"/>
</dbReference>
<proteinExistence type="predicted"/>
<keyword evidence="1" id="KW-0175">Coiled coil</keyword>
<keyword evidence="2" id="KW-1133">Transmembrane helix</keyword>
<protein>
    <submittedName>
        <fullName evidence="3">Uncharacterized protein</fullName>
    </submittedName>
</protein>
<evidence type="ECO:0000256" key="1">
    <source>
        <dbReference type="SAM" id="Coils"/>
    </source>
</evidence>
<keyword evidence="2" id="KW-0812">Transmembrane</keyword>
<name>A0ABP1RM24_9HEXA</name>
<keyword evidence="4" id="KW-1185">Reference proteome</keyword>
<evidence type="ECO:0000313" key="4">
    <source>
        <dbReference type="Proteomes" id="UP001642540"/>
    </source>
</evidence>
<evidence type="ECO:0000256" key="2">
    <source>
        <dbReference type="SAM" id="Phobius"/>
    </source>
</evidence>
<reference evidence="3 4" key="1">
    <citation type="submission" date="2024-08" db="EMBL/GenBank/DDBJ databases">
        <authorList>
            <person name="Cucini C."/>
            <person name="Frati F."/>
        </authorList>
    </citation>
    <scope>NUCLEOTIDE SEQUENCE [LARGE SCALE GENOMIC DNA]</scope>
</reference>
<organism evidence="3 4">
    <name type="scientific">Orchesella dallaii</name>
    <dbReference type="NCBI Taxonomy" id="48710"/>
    <lineage>
        <taxon>Eukaryota</taxon>
        <taxon>Metazoa</taxon>
        <taxon>Ecdysozoa</taxon>
        <taxon>Arthropoda</taxon>
        <taxon>Hexapoda</taxon>
        <taxon>Collembola</taxon>
        <taxon>Entomobryomorpha</taxon>
        <taxon>Entomobryoidea</taxon>
        <taxon>Orchesellidae</taxon>
        <taxon>Orchesellinae</taxon>
        <taxon>Orchesella</taxon>
    </lineage>
</organism>
<gene>
    <name evidence="3" type="ORF">ODALV1_LOCUS23780</name>
</gene>